<protein>
    <submittedName>
        <fullName evidence="1">Uncharacterized protein</fullName>
    </submittedName>
</protein>
<comment type="caution">
    <text evidence="1">The sequence shown here is derived from an EMBL/GenBank/DDBJ whole genome shotgun (WGS) entry which is preliminary data.</text>
</comment>
<dbReference type="EMBL" id="CAJNDS010002523">
    <property type="protein sequence ID" value="CAE7510755.1"/>
    <property type="molecule type" value="Genomic_DNA"/>
</dbReference>
<reference evidence="1" key="1">
    <citation type="submission" date="2021-02" db="EMBL/GenBank/DDBJ databases">
        <authorList>
            <person name="Dougan E. K."/>
            <person name="Rhodes N."/>
            <person name="Thang M."/>
            <person name="Chan C."/>
        </authorList>
    </citation>
    <scope>NUCLEOTIDE SEQUENCE</scope>
</reference>
<sequence length="188" mass="21011">MVFSWQDPVAHESPSEDFAELSFLDLIDGELARSSFLDFLAKQEECPPVCPESAPRCIRVPLASRDRTRTVSVDVCHVPLPRLYGAESMHHLLSLTEDVDARVREAEQPNPGFLPSELLAARRPPSVASAASNETEAQVEFYDELAEMTLLLNANTELLDIEEAHLRFTRQSDSPKVRMGMPSLKVHI</sequence>
<name>A0A812T2G6_9DINO</name>
<organism evidence="1 2">
    <name type="scientific">Symbiodinium natans</name>
    <dbReference type="NCBI Taxonomy" id="878477"/>
    <lineage>
        <taxon>Eukaryota</taxon>
        <taxon>Sar</taxon>
        <taxon>Alveolata</taxon>
        <taxon>Dinophyceae</taxon>
        <taxon>Suessiales</taxon>
        <taxon>Symbiodiniaceae</taxon>
        <taxon>Symbiodinium</taxon>
    </lineage>
</organism>
<dbReference type="AlphaFoldDB" id="A0A812T2G6"/>
<proteinExistence type="predicted"/>
<keyword evidence="2" id="KW-1185">Reference proteome</keyword>
<dbReference type="Proteomes" id="UP000604046">
    <property type="component" value="Unassembled WGS sequence"/>
</dbReference>
<accession>A0A812T2G6</accession>
<evidence type="ECO:0000313" key="2">
    <source>
        <dbReference type="Proteomes" id="UP000604046"/>
    </source>
</evidence>
<gene>
    <name evidence="1" type="ORF">SNAT2548_LOCUS28605</name>
</gene>
<evidence type="ECO:0000313" key="1">
    <source>
        <dbReference type="EMBL" id="CAE7510755.1"/>
    </source>
</evidence>